<evidence type="ECO:0000313" key="2">
    <source>
        <dbReference type="Proteomes" id="UP000805649"/>
    </source>
</evidence>
<keyword evidence="2" id="KW-1185">Reference proteome</keyword>
<comment type="caution">
    <text evidence="1">The sequence shown here is derived from an EMBL/GenBank/DDBJ whole genome shotgun (WGS) entry which is preliminary data.</text>
</comment>
<proteinExistence type="predicted"/>
<sequence>MPFVALAKFAFSRLPKNNCFPFQVHVVGSNHSRATLFLANNKEKSYIALMNLILFSELFNCDYLSGERPLIITSSATSDNPSIGIN</sequence>
<protein>
    <submittedName>
        <fullName evidence="1">Uncharacterized protein</fullName>
    </submittedName>
</protein>
<gene>
    <name evidence="1" type="ORF">CTRU02_203205</name>
</gene>
<organism evidence="1 2">
    <name type="scientific">Colletotrichum truncatum</name>
    <name type="common">Anthracnose fungus</name>
    <name type="synonym">Colletotrichum capsici</name>
    <dbReference type="NCBI Taxonomy" id="5467"/>
    <lineage>
        <taxon>Eukaryota</taxon>
        <taxon>Fungi</taxon>
        <taxon>Dikarya</taxon>
        <taxon>Ascomycota</taxon>
        <taxon>Pezizomycotina</taxon>
        <taxon>Sordariomycetes</taxon>
        <taxon>Hypocreomycetidae</taxon>
        <taxon>Glomerellales</taxon>
        <taxon>Glomerellaceae</taxon>
        <taxon>Colletotrichum</taxon>
        <taxon>Colletotrichum truncatum species complex</taxon>
    </lineage>
</organism>
<dbReference type="Proteomes" id="UP000805649">
    <property type="component" value="Unassembled WGS sequence"/>
</dbReference>
<dbReference type="EMBL" id="VUJX02000002">
    <property type="protein sequence ID" value="KAL0940442.1"/>
    <property type="molecule type" value="Genomic_DNA"/>
</dbReference>
<evidence type="ECO:0000313" key="1">
    <source>
        <dbReference type="EMBL" id="KAL0940442.1"/>
    </source>
</evidence>
<reference evidence="1 2" key="1">
    <citation type="journal article" date="2020" name="Phytopathology">
        <title>Genome Sequence Resources of Colletotrichum truncatum, C. plurivorum, C. musicola, and C. sojae: Four Species Pathogenic to Soybean (Glycine max).</title>
        <authorList>
            <person name="Rogerio F."/>
            <person name="Boufleur T.R."/>
            <person name="Ciampi-Guillardi M."/>
            <person name="Sukno S.A."/>
            <person name="Thon M.R."/>
            <person name="Massola Junior N.S."/>
            <person name="Baroncelli R."/>
        </authorList>
    </citation>
    <scope>NUCLEOTIDE SEQUENCE [LARGE SCALE GENOMIC DNA]</scope>
    <source>
        <strain evidence="1 2">CMES1059</strain>
    </source>
</reference>
<name>A0ACC3Z8M3_COLTU</name>
<accession>A0ACC3Z8M3</accession>